<name>A0A848KJW6_9NOCA</name>
<evidence type="ECO:0000313" key="9">
    <source>
        <dbReference type="EMBL" id="NMN98401.1"/>
    </source>
</evidence>
<dbReference type="Proteomes" id="UP000535543">
    <property type="component" value="Unassembled WGS sequence"/>
</dbReference>
<evidence type="ECO:0000256" key="8">
    <source>
        <dbReference type="RuleBase" id="RU003707"/>
    </source>
</evidence>
<reference evidence="9 10" key="2">
    <citation type="submission" date="2020-06" db="EMBL/GenBank/DDBJ databases">
        <title>Antribacter stalactiti gen. nov., sp. nov., a new member of the family Nacardiaceae isolated from a cave.</title>
        <authorList>
            <person name="Kim I.S."/>
        </authorList>
    </citation>
    <scope>NUCLEOTIDE SEQUENCE [LARGE SCALE GENOMIC DNA]</scope>
    <source>
        <strain evidence="9 10">YC2-7</strain>
    </source>
</reference>
<dbReference type="SUPFAM" id="SSF52096">
    <property type="entry name" value="ClpP/crotonase"/>
    <property type="match status" value="1"/>
</dbReference>
<reference evidence="9 10" key="1">
    <citation type="submission" date="2019-05" db="EMBL/GenBank/DDBJ databases">
        <authorList>
            <person name="Lee S.D."/>
        </authorList>
    </citation>
    <scope>NUCLEOTIDE SEQUENCE [LARGE SCALE GENOMIC DNA]</scope>
    <source>
        <strain evidence="9 10">YC2-7</strain>
    </source>
</reference>
<keyword evidence="4" id="KW-0443">Lipid metabolism</keyword>
<evidence type="ECO:0000256" key="5">
    <source>
        <dbReference type="ARBA" id="ARBA00023239"/>
    </source>
</evidence>
<comment type="catalytic activity">
    <reaction evidence="7">
        <text>a 4-saturated-(3S)-3-hydroxyacyl-CoA = a (3E)-enoyl-CoA + H2O</text>
        <dbReference type="Rhea" id="RHEA:20724"/>
        <dbReference type="ChEBI" id="CHEBI:15377"/>
        <dbReference type="ChEBI" id="CHEBI:58521"/>
        <dbReference type="ChEBI" id="CHEBI:137480"/>
        <dbReference type="EC" id="4.2.1.17"/>
    </reaction>
</comment>
<gene>
    <name evidence="9" type="ORF">FGL95_25495</name>
</gene>
<dbReference type="AlphaFoldDB" id="A0A848KJW6"/>
<dbReference type="PANTHER" id="PTHR11941:SF169">
    <property type="entry name" value="(7AS)-7A-METHYL-1,5-DIOXO-2,3,5,6,7,7A-HEXAHYDRO-1H-INDENE-CARBOXYL-COA HYDROLASE"/>
    <property type="match status" value="1"/>
</dbReference>
<protein>
    <submittedName>
        <fullName evidence="9">Crotonase/enoyl-CoA hydratase family protein</fullName>
    </submittedName>
</protein>
<dbReference type="Gene3D" id="3.90.226.10">
    <property type="entry name" value="2-enoyl-CoA Hydratase, Chain A, domain 1"/>
    <property type="match status" value="1"/>
</dbReference>
<proteinExistence type="inferred from homology"/>
<evidence type="ECO:0000256" key="3">
    <source>
        <dbReference type="ARBA" id="ARBA00022832"/>
    </source>
</evidence>
<dbReference type="Pfam" id="PF00378">
    <property type="entry name" value="ECH_1"/>
    <property type="match status" value="1"/>
</dbReference>
<sequence length="265" mass="28009">MSAVTTDAAPVVLEVDGPVLVITLNRPDSRNAVNSTVSTAIGTALERLEHDSSLRACVIEGVGSVFCAGADLKELAAGRPVLDPDHTEWGFAGLVRHAVSKPIIAAVNGAALGGGLEIVLACDLAIAAETATFALPEVRRGLVAAAGGLLRLHRQVPPKVAAHALLTGDPFDAATALQWGLVNAVVPEVKLRESALSLAHRIAANAPQAVRVSKRVMQRAADFGSDWSFPIWEMNETEVRAVRNSRDAREGARAFAEKRSPRWQD</sequence>
<keyword evidence="10" id="KW-1185">Reference proteome</keyword>
<dbReference type="InterPro" id="IPR014748">
    <property type="entry name" value="Enoyl-CoA_hydra_C"/>
</dbReference>
<evidence type="ECO:0000313" key="10">
    <source>
        <dbReference type="Proteomes" id="UP000535543"/>
    </source>
</evidence>
<dbReference type="RefSeq" id="WP_169592622.1">
    <property type="nucleotide sequence ID" value="NZ_VCQU01000010.1"/>
</dbReference>
<dbReference type="EMBL" id="VCQU01000010">
    <property type="protein sequence ID" value="NMN98401.1"/>
    <property type="molecule type" value="Genomic_DNA"/>
</dbReference>
<evidence type="ECO:0000256" key="1">
    <source>
        <dbReference type="ARBA" id="ARBA00002994"/>
    </source>
</evidence>
<comment type="similarity">
    <text evidence="2 8">Belongs to the enoyl-CoA hydratase/isomerase family.</text>
</comment>
<dbReference type="PANTHER" id="PTHR11941">
    <property type="entry name" value="ENOYL-COA HYDRATASE-RELATED"/>
    <property type="match status" value="1"/>
</dbReference>
<keyword evidence="5" id="KW-0456">Lyase</keyword>
<comment type="catalytic activity">
    <reaction evidence="6">
        <text>a (3S)-3-hydroxyacyl-CoA = a (2E)-enoyl-CoA + H2O</text>
        <dbReference type="Rhea" id="RHEA:16105"/>
        <dbReference type="ChEBI" id="CHEBI:15377"/>
        <dbReference type="ChEBI" id="CHEBI:57318"/>
        <dbReference type="ChEBI" id="CHEBI:58856"/>
        <dbReference type="EC" id="4.2.1.17"/>
    </reaction>
</comment>
<dbReference type="Gene3D" id="1.10.12.10">
    <property type="entry name" value="Lyase 2-enoyl-coa Hydratase, Chain A, domain 2"/>
    <property type="match status" value="1"/>
</dbReference>
<evidence type="ECO:0000256" key="6">
    <source>
        <dbReference type="ARBA" id="ARBA00023709"/>
    </source>
</evidence>
<dbReference type="PROSITE" id="PS00166">
    <property type="entry name" value="ENOYL_COA_HYDRATASE"/>
    <property type="match status" value="1"/>
</dbReference>
<evidence type="ECO:0000256" key="7">
    <source>
        <dbReference type="ARBA" id="ARBA00023717"/>
    </source>
</evidence>
<accession>A0A848KJW6</accession>
<dbReference type="InterPro" id="IPR029045">
    <property type="entry name" value="ClpP/crotonase-like_dom_sf"/>
</dbReference>
<organism evidence="9 10">
    <name type="scientific">Antrihabitans stalactiti</name>
    <dbReference type="NCBI Taxonomy" id="2584121"/>
    <lineage>
        <taxon>Bacteria</taxon>
        <taxon>Bacillati</taxon>
        <taxon>Actinomycetota</taxon>
        <taxon>Actinomycetes</taxon>
        <taxon>Mycobacteriales</taxon>
        <taxon>Nocardiaceae</taxon>
        <taxon>Antrihabitans</taxon>
    </lineage>
</organism>
<evidence type="ECO:0000256" key="2">
    <source>
        <dbReference type="ARBA" id="ARBA00005254"/>
    </source>
</evidence>
<dbReference type="InterPro" id="IPR001753">
    <property type="entry name" value="Enoyl-CoA_hydra/iso"/>
</dbReference>
<dbReference type="NCBIfam" id="NF006100">
    <property type="entry name" value="PRK08252.1"/>
    <property type="match status" value="1"/>
</dbReference>
<comment type="function">
    <text evidence="1">Could possibly oxidize fatty acids using specific components.</text>
</comment>
<evidence type="ECO:0000256" key="4">
    <source>
        <dbReference type="ARBA" id="ARBA00023098"/>
    </source>
</evidence>
<dbReference type="CDD" id="cd06558">
    <property type="entry name" value="crotonase-like"/>
    <property type="match status" value="1"/>
</dbReference>
<dbReference type="GO" id="GO:0004300">
    <property type="term" value="F:enoyl-CoA hydratase activity"/>
    <property type="evidence" value="ECO:0007669"/>
    <property type="project" value="UniProtKB-EC"/>
</dbReference>
<keyword evidence="3" id="KW-0276">Fatty acid metabolism</keyword>
<dbReference type="InterPro" id="IPR018376">
    <property type="entry name" value="Enoyl-CoA_hyd/isom_CS"/>
</dbReference>
<comment type="caution">
    <text evidence="9">The sequence shown here is derived from an EMBL/GenBank/DDBJ whole genome shotgun (WGS) entry which is preliminary data.</text>
</comment>
<dbReference type="GO" id="GO:0006635">
    <property type="term" value="P:fatty acid beta-oxidation"/>
    <property type="evidence" value="ECO:0007669"/>
    <property type="project" value="TreeGrafter"/>
</dbReference>